<evidence type="ECO:0000313" key="9">
    <source>
        <dbReference type="Proteomes" id="UP000516404"/>
    </source>
</evidence>
<dbReference type="Pfam" id="PF13091">
    <property type="entry name" value="PLDc_2"/>
    <property type="match status" value="1"/>
</dbReference>
<evidence type="ECO:0000256" key="1">
    <source>
        <dbReference type="ARBA" id="ARBA00000798"/>
    </source>
</evidence>
<evidence type="ECO:0000256" key="2">
    <source>
        <dbReference type="ARBA" id="ARBA00008664"/>
    </source>
</evidence>
<evidence type="ECO:0000313" key="8">
    <source>
        <dbReference type="EMBL" id="QNV37565.1"/>
    </source>
</evidence>
<sequence>MNTFYGAYSRDYFERMRAAGIEVVETNLDALPDSNPAYSALYRSVLSKLPVGASVLPNALHPQGPKVSAHAYTQLLNFKANHRKVALNEREAVVSSANPHDASAPNANFGFHVDGAVVADLLASERAVYAFSAPEGTFFDNLSMEVDAGDENGADAASLLTEGAIRTRVVELINSACPGELLTIGMFYFSERSIINALKDVARRGVRVQVILDKNKDAFGRNKNGLPNLPVSAELADAGIQVRWAATTGEQYHPKFIALLTPDSIEIIAGSGNFTRQNVSGFNLETSLYVRSTRPKFIMEFTDYWTGQWENRGATFTQSLDEYKKPAAWQHLVYRVQEATGLSTF</sequence>
<evidence type="ECO:0000256" key="4">
    <source>
        <dbReference type="ARBA" id="ARBA00022801"/>
    </source>
</evidence>
<comment type="catalytic activity">
    <reaction evidence="1">
        <text>a 1,2-diacyl-sn-glycero-3-phosphocholine + H2O = a 1,2-diacyl-sn-glycero-3-phosphate + choline + H(+)</text>
        <dbReference type="Rhea" id="RHEA:14445"/>
        <dbReference type="ChEBI" id="CHEBI:15354"/>
        <dbReference type="ChEBI" id="CHEBI:15377"/>
        <dbReference type="ChEBI" id="CHEBI:15378"/>
        <dbReference type="ChEBI" id="CHEBI:57643"/>
        <dbReference type="ChEBI" id="CHEBI:58608"/>
        <dbReference type="EC" id="3.1.4.4"/>
    </reaction>
</comment>
<keyword evidence="9" id="KW-1185">Reference proteome</keyword>
<dbReference type="GO" id="GO:0016042">
    <property type="term" value="P:lipid catabolic process"/>
    <property type="evidence" value="ECO:0007669"/>
    <property type="project" value="UniProtKB-KW"/>
</dbReference>
<name>A0A7H2BD19_9MICC</name>
<evidence type="ECO:0000256" key="5">
    <source>
        <dbReference type="ARBA" id="ARBA00022963"/>
    </source>
</evidence>
<dbReference type="EC" id="3.1.4.4" evidence="3"/>
<dbReference type="SUPFAM" id="SSF56024">
    <property type="entry name" value="Phospholipase D/nuclease"/>
    <property type="match status" value="1"/>
</dbReference>
<dbReference type="PANTHER" id="PTHR43856">
    <property type="entry name" value="CARDIOLIPIN HYDROLASE"/>
    <property type="match status" value="1"/>
</dbReference>
<proteinExistence type="inferred from homology"/>
<dbReference type="PANTHER" id="PTHR43856:SF1">
    <property type="entry name" value="MITOCHONDRIAL CARDIOLIPIN HYDROLASE"/>
    <property type="match status" value="1"/>
</dbReference>
<dbReference type="EMBL" id="CP061539">
    <property type="protein sequence ID" value="QNV37565.1"/>
    <property type="molecule type" value="Genomic_DNA"/>
</dbReference>
<dbReference type="Proteomes" id="UP000516404">
    <property type="component" value="Chromosome"/>
</dbReference>
<evidence type="ECO:0000256" key="6">
    <source>
        <dbReference type="ARBA" id="ARBA00023098"/>
    </source>
</evidence>
<dbReference type="Gene3D" id="3.30.870.10">
    <property type="entry name" value="Endonuclease Chain A"/>
    <property type="match status" value="1"/>
</dbReference>
<keyword evidence="5" id="KW-0442">Lipid degradation</keyword>
<dbReference type="RefSeq" id="WP_190724426.1">
    <property type="nucleotide sequence ID" value="NZ_CP061539.1"/>
</dbReference>
<dbReference type="InterPro" id="IPR025202">
    <property type="entry name" value="PLD-like_dom"/>
</dbReference>
<evidence type="ECO:0000256" key="3">
    <source>
        <dbReference type="ARBA" id="ARBA00012027"/>
    </source>
</evidence>
<dbReference type="AlphaFoldDB" id="A0A7H2BD19"/>
<feature type="domain" description="Phospholipase D-like" evidence="7">
    <location>
        <begin position="170"/>
        <end position="304"/>
    </location>
</feature>
<organism evidence="8 9">
    <name type="scientific">Rothia terrae</name>
    <dbReference type="NCBI Taxonomy" id="396015"/>
    <lineage>
        <taxon>Bacteria</taxon>
        <taxon>Bacillati</taxon>
        <taxon>Actinomycetota</taxon>
        <taxon>Actinomycetes</taxon>
        <taxon>Micrococcales</taxon>
        <taxon>Micrococcaceae</taxon>
        <taxon>Rothia</taxon>
    </lineage>
</organism>
<dbReference type="GO" id="GO:0016891">
    <property type="term" value="F:RNA endonuclease activity producing 5'-phosphomonoesters, hydrolytic mechanism"/>
    <property type="evidence" value="ECO:0007669"/>
    <property type="project" value="TreeGrafter"/>
</dbReference>
<dbReference type="KEGG" id="rter:IDM49_10185"/>
<dbReference type="GeneID" id="96624606"/>
<gene>
    <name evidence="8" type="ORF">IDM49_10185</name>
</gene>
<protein>
    <recommendedName>
        <fullName evidence="3">phospholipase D</fullName>
        <ecNumber evidence="3">3.1.4.4</ecNumber>
    </recommendedName>
</protein>
<dbReference type="GO" id="GO:0004630">
    <property type="term" value="F:phospholipase D activity"/>
    <property type="evidence" value="ECO:0007669"/>
    <property type="project" value="UniProtKB-EC"/>
</dbReference>
<accession>A0A7H2BD19</accession>
<dbReference type="InterPro" id="IPR051406">
    <property type="entry name" value="PLD_domain"/>
</dbReference>
<comment type="similarity">
    <text evidence="2">Belongs to the phospholipase D family.</text>
</comment>
<keyword evidence="4" id="KW-0378">Hydrolase</keyword>
<keyword evidence="6" id="KW-0443">Lipid metabolism</keyword>
<evidence type="ECO:0000259" key="7">
    <source>
        <dbReference type="Pfam" id="PF13091"/>
    </source>
</evidence>
<reference evidence="8 9" key="1">
    <citation type="submission" date="2020-09" db="EMBL/GenBank/DDBJ databases">
        <title>Investigation of environmental microbes.</title>
        <authorList>
            <person name="Ou Y."/>
            <person name="Kang Q."/>
        </authorList>
    </citation>
    <scope>NUCLEOTIDE SEQUENCE [LARGE SCALE GENOMIC DNA]</scope>
    <source>
        <strain evidence="8 9">KJZ-14</strain>
    </source>
</reference>